<reference evidence="6" key="1">
    <citation type="submission" date="2016-10" db="EMBL/GenBank/DDBJ databases">
        <authorList>
            <person name="Varghese N."/>
            <person name="Submissions S."/>
        </authorList>
    </citation>
    <scope>NUCLEOTIDE SEQUENCE [LARGE SCALE GENOMIC DNA]</scope>
    <source>
        <strain evidence="6">CGMCC 1.7061</strain>
    </source>
</reference>
<evidence type="ECO:0000313" key="5">
    <source>
        <dbReference type="EMBL" id="SFM12723.1"/>
    </source>
</evidence>
<dbReference type="Gene3D" id="3.40.50.720">
    <property type="entry name" value="NAD(P)-binding Rossmann-like Domain"/>
    <property type="match status" value="1"/>
</dbReference>
<dbReference type="STRING" id="488535.SAMN04487963_1263"/>
<dbReference type="CDD" id="cd05233">
    <property type="entry name" value="SDR_c"/>
    <property type="match status" value="1"/>
</dbReference>
<dbReference type="OrthoDB" id="4690547at2"/>
<dbReference type="PANTHER" id="PTHR43391">
    <property type="entry name" value="RETINOL DEHYDROGENASE-RELATED"/>
    <property type="match status" value="1"/>
</dbReference>
<evidence type="ECO:0000256" key="4">
    <source>
        <dbReference type="RuleBase" id="RU000363"/>
    </source>
</evidence>
<dbReference type="GO" id="GO:0016491">
    <property type="term" value="F:oxidoreductase activity"/>
    <property type="evidence" value="ECO:0007669"/>
    <property type="project" value="UniProtKB-KW"/>
</dbReference>
<evidence type="ECO:0000256" key="1">
    <source>
        <dbReference type="ARBA" id="ARBA00006484"/>
    </source>
</evidence>
<keyword evidence="2" id="KW-0521">NADP</keyword>
<dbReference type="InterPro" id="IPR036291">
    <property type="entry name" value="NAD(P)-bd_dom_sf"/>
</dbReference>
<keyword evidence="3" id="KW-0560">Oxidoreductase</keyword>
<evidence type="ECO:0000313" key="6">
    <source>
        <dbReference type="Proteomes" id="UP000198519"/>
    </source>
</evidence>
<dbReference type="AlphaFoldDB" id="A0A1I4NBX1"/>
<dbReference type="InterPro" id="IPR002347">
    <property type="entry name" value="SDR_fam"/>
</dbReference>
<dbReference type="Pfam" id="PF00106">
    <property type="entry name" value="adh_short"/>
    <property type="match status" value="1"/>
</dbReference>
<dbReference type="SUPFAM" id="SSF51735">
    <property type="entry name" value="NAD(P)-binding Rossmann-fold domains"/>
    <property type="match status" value="1"/>
</dbReference>
<accession>A0A1I4NBX1</accession>
<proteinExistence type="inferred from homology"/>
<evidence type="ECO:0000256" key="3">
    <source>
        <dbReference type="ARBA" id="ARBA00023002"/>
    </source>
</evidence>
<comment type="similarity">
    <text evidence="1 4">Belongs to the short-chain dehydrogenases/reductases (SDR) family.</text>
</comment>
<dbReference type="EMBL" id="FOUE01000002">
    <property type="protein sequence ID" value="SFM12723.1"/>
    <property type="molecule type" value="Genomic_DNA"/>
</dbReference>
<gene>
    <name evidence="5" type="ORF">SAMN04487963_1263</name>
</gene>
<dbReference type="PRINTS" id="PR00081">
    <property type="entry name" value="GDHRDH"/>
</dbReference>
<dbReference type="InterPro" id="IPR020904">
    <property type="entry name" value="Sc_DH/Rdtase_CS"/>
</dbReference>
<organism evidence="5 6">
    <name type="scientific">Marinobacter zhejiangensis</name>
    <dbReference type="NCBI Taxonomy" id="488535"/>
    <lineage>
        <taxon>Bacteria</taxon>
        <taxon>Pseudomonadati</taxon>
        <taxon>Pseudomonadota</taxon>
        <taxon>Gammaproteobacteria</taxon>
        <taxon>Pseudomonadales</taxon>
        <taxon>Marinobacteraceae</taxon>
        <taxon>Marinobacter</taxon>
    </lineage>
</organism>
<sequence>MTQRVFITGGASGLGKALALRYAKEGARVCIGDINPEQGAEVELEIQAAGGEGYYIDCDVRRLSDLERVRDALVEKWGGVDVVVNNAGVASAGTIEDSSIGDWEWILDINVLGVVRGCKAFTPLFKQQGRGAFVNIASMAGLMLAPVMSSYNVSKAGVIALSETLHQELRDFGIQTSCVCPAFFQTNLASSMRSDIAGMQQNVNKLMKRSTVTAEVVADDIYRAVSAGEFWVLPHAKERRLWLVKRHAPWAFDWLMHQESKRWMKKFGSPAEQG</sequence>
<dbReference type="NCBIfam" id="NF004196">
    <property type="entry name" value="PRK05650.1"/>
    <property type="match status" value="1"/>
</dbReference>
<dbReference type="PANTHER" id="PTHR43391:SF14">
    <property type="entry name" value="DEHYDROGENASE_REDUCTASE SDR FAMILY PROTEIN 7-LIKE"/>
    <property type="match status" value="1"/>
</dbReference>
<protein>
    <submittedName>
        <fullName evidence="5">Short-chain dehydrogenase</fullName>
    </submittedName>
</protein>
<evidence type="ECO:0000256" key="2">
    <source>
        <dbReference type="ARBA" id="ARBA00022857"/>
    </source>
</evidence>
<keyword evidence="6" id="KW-1185">Reference proteome</keyword>
<dbReference type="Proteomes" id="UP000198519">
    <property type="component" value="Unassembled WGS sequence"/>
</dbReference>
<dbReference type="PRINTS" id="PR00080">
    <property type="entry name" value="SDRFAMILY"/>
</dbReference>
<dbReference type="PROSITE" id="PS00061">
    <property type="entry name" value="ADH_SHORT"/>
    <property type="match status" value="1"/>
</dbReference>
<dbReference type="RefSeq" id="WP_092021082.1">
    <property type="nucleotide sequence ID" value="NZ_FOUE01000002.1"/>
</dbReference>
<name>A0A1I4NBX1_9GAMM</name>